<evidence type="ECO:0000313" key="7">
    <source>
        <dbReference type="EMBL" id="RAI59202.1"/>
    </source>
</evidence>
<dbReference type="RefSeq" id="WP_111469460.1">
    <property type="nucleotide sequence ID" value="NZ_QLIX01000005.1"/>
</dbReference>
<comment type="caution">
    <text evidence="7">The sequence shown here is derived from an EMBL/GenBank/DDBJ whole genome shotgun (WGS) entry which is preliminary data.</text>
</comment>
<dbReference type="Pfam" id="PF01899">
    <property type="entry name" value="MNHE"/>
    <property type="match status" value="1"/>
</dbReference>
<dbReference type="GO" id="GO:0008324">
    <property type="term" value="F:monoatomic cation transmembrane transporter activity"/>
    <property type="evidence" value="ECO:0007669"/>
    <property type="project" value="InterPro"/>
</dbReference>
<dbReference type="GO" id="GO:0005886">
    <property type="term" value="C:plasma membrane"/>
    <property type="evidence" value="ECO:0007669"/>
    <property type="project" value="UniProtKB-SubCell"/>
</dbReference>
<reference evidence="8" key="1">
    <citation type="submission" date="2018-06" db="EMBL/GenBank/DDBJ databases">
        <authorList>
            <person name="Khan S.A."/>
        </authorList>
    </citation>
    <scope>NUCLEOTIDE SEQUENCE [LARGE SCALE GENOMIC DNA]</scope>
    <source>
        <strain evidence="8">DB-1506</strain>
    </source>
</reference>
<evidence type="ECO:0000256" key="3">
    <source>
        <dbReference type="ARBA" id="ARBA00022475"/>
    </source>
</evidence>
<evidence type="ECO:0000256" key="4">
    <source>
        <dbReference type="ARBA" id="ARBA00022692"/>
    </source>
</evidence>
<dbReference type="InterPro" id="IPR002758">
    <property type="entry name" value="Cation_antiport_E"/>
</dbReference>
<keyword evidence="3" id="KW-1003">Cell membrane</keyword>
<evidence type="ECO:0000256" key="5">
    <source>
        <dbReference type="ARBA" id="ARBA00022989"/>
    </source>
</evidence>
<dbReference type="OrthoDB" id="9807187at2"/>
<dbReference type="PANTHER" id="PTHR34584:SF1">
    <property type="entry name" value="NA(+)_H(+) ANTIPORTER SUBUNIT E1"/>
    <property type="match status" value="1"/>
</dbReference>
<comment type="similarity">
    <text evidence="2">Belongs to the CPA3 antiporters (TC 2.A.63) subunit E family.</text>
</comment>
<protein>
    <submittedName>
        <fullName evidence="7">Sodium:proton antiporter</fullName>
    </submittedName>
</protein>
<comment type="subcellular location">
    <subcellularLocation>
        <location evidence="1">Cell membrane</location>
        <topology evidence="1">Multi-pass membrane protein</topology>
    </subcellularLocation>
</comment>
<keyword evidence="4" id="KW-0812">Transmembrane</keyword>
<evidence type="ECO:0000256" key="6">
    <source>
        <dbReference type="ARBA" id="ARBA00023136"/>
    </source>
</evidence>
<evidence type="ECO:0000256" key="1">
    <source>
        <dbReference type="ARBA" id="ARBA00004651"/>
    </source>
</evidence>
<sequence length="161" mass="16693">MAAATLLRASGFFTLWLALDGGTQAADLAIGLLAAALATRASLALSPPVPRRLAPLAMLRLGLSVLRASLVAGLDTARRALDPRLPIRPGEAAVPFGLPPGPARDQFRLLASLQPGTLPVAVDPDGRLLVHALDTRLPVERETRAVEALFAAASTQGAARD</sequence>
<dbReference type="AlphaFoldDB" id="A0A327MA57"/>
<evidence type="ECO:0000256" key="2">
    <source>
        <dbReference type="ARBA" id="ARBA00006228"/>
    </source>
</evidence>
<name>A0A327MA57_9PROT</name>
<keyword evidence="5" id="KW-1133">Transmembrane helix</keyword>
<proteinExistence type="inferred from homology"/>
<keyword evidence="6" id="KW-0472">Membrane</keyword>
<dbReference type="Proteomes" id="UP000249065">
    <property type="component" value="Unassembled WGS sequence"/>
</dbReference>
<keyword evidence="8" id="KW-1185">Reference proteome</keyword>
<evidence type="ECO:0000313" key="8">
    <source>
        <dbReference type="Proteomes" id="UP000249065"/>
    </source>
</evidence>
<accession>A0A327MA57</accession>
<organism evidence="7 8">
    <name type="scientific">Roseicella frigidaeris</name>
    <dbReference type="NCBI Taxonomy" id="2230885"/>
    <lineage>
        <taxon>Bacteria</taxon>
        <taxon>Pseudomonadati</taxon>
        <taxon>Pseudomonadota</taxon>
        <taxon>Alphaproteobacteria</taxon>
        <taxon>Acetobacterales</taxon>
        <taxon>Roseomonadaceae</taxon>
        <taxon>Roseicella</taxon>
    </lineage>
</organism>
<dbReference type="PANTHER" id="PTHR34584">
    <property type="entry name" value="NA(+)/H(+) ANTIPORTER SUBUNIT E1"/>
    <property type="match status" value="1"/>
</dbReference>
<gene>
    <name evidence="7" type="ORF">DOO78_09180</name>
</gene>
<dbReference type="EMBL" id="QLIX01000005">
    <property type="protein sequence ID" value="RAI59202.1"/>
    <property type="molecule type" value="Genomic_DNA"/>
</dbReference>